<keyword evidence="5 8" id="KW-0472">Membrane</keyword>
<dbReference type="EMBL" id="BAAATA010000003">
    <property type="protein sequence ID" value="GAA2473468.1"/>
    <property type="molecule type" value="Genomic_DNA"/>
</dbReference>
<keyword evidence="4 8" id="KW-1133">Transmembrane helix</keyword>
<feature type="transmembrane region" description="Helical" evidence="8">
    <location>
        <begin position="50"/>
        <end position="68"/>
    </location>
</feature>
<dbReference type="PANTHER" id="PTHR30509:SF9">
    <property type="entry name" value="MULTIDRUG RESISTANCE PROTEIN MDTO"/>
    <property type="match status" value="1"/>
</dbReference>
<evidence type="ECO:0000256" key="8">
    <source>
        <dbReference type="SAM" id="Phobius"/>
    </source>
</evidence>
<keyword evidence="11" id="KW-1185">Reference proteome</keyword>
<feature type="transmembrane region" description="Helical" evidence="8">
    <location>
        <begin position="145"/>
        <end position="162"/>
    </location>
</feature>
<organism evidence="10 11">
    <name type="scientific">Streptomyces thermolineatus</name>
    <dbReference type="NCBI Taxonomy" id="44033"/>
    <lineage>
        <taxon>Bacteria</taxon>
        <taxon>Bacillati</taxon>
        <taxon>Actinomycetota</taxon>
        <taxon>Actinomycetes</taxon>
        <taxon>Kitasatosporales</taxon>
        <taxon>Streptomycetaceae</taxon>
        <taxon>Streptomyces</taxon>
    </lineage>
</organism>
<name>A0ABN3KZJ8_9ACTN</name>
<keyword evidence="2" id="KW-1003">Cell membrane</keyword>
<feature type="region of interest" description="Disordered" evidence="7">
    <location>
        <begin position="1"/>
        <end position="27"/>
    </location>
</feature>
<dbReference type="Proteomes" id="UP001501358">
    <property type="component" value="Unassembled WGS sequence"/>
</dbReference>
<evidence type="ECO:0000313" key="11">
    <source>
        <dbReference type="Proteomes" id="UP001501358"/>
    </source>
</evidence>
<keyword evidence="3 8" id="KW-0812">Transmembrane</keyword>
<comment type="subcellular location">
    <subcellularLocation>
        <location evidence="1">Cell membrane</location>
        <topology evidence="1">Multi-pass membrane protein</topology>
    </subcellularLocation>
</comment>
<dbReference type="Pfam" id="PF13515">
    <property type="entry name" value="FUSC_2"/>
    <property type="match status" value="1"/>
</dbReference>
<accession>A0ABN3KZJ8</accession>
<protein>
    <submittedName>
        <fullName evidence="10">FUSC family protein</fullName>
    </submittedName>
</protein>
<feature type="transmembrane region" description="Helical" evidence="8">
    <location>
        <begin position="294"/>
        <end position="311"/>
    </location>
</feature>
<feature type="transmembrane region" description="Helical" evidence="8">
    <location>
        <begin position="317"/>
        <end position="336"/>
    </location>
</feature>
<proteinExistence type="inferred from homology"/>
<comment type="caution">
    <text evidence="10">The sequence shown here is derived from an EMBL/GenBank/DDBJ whole genome shotgun (WGS) entry which is preliminary data.</text>
</comment>
<feature type="transmembrane region" description="Helical" evidence="8">
    <location>
        <begin position="168"/>
        <end position="186"/>
    </location>
</feature>
<evidence type="ECO:0000256" key="6">
    <source>
        <dbReference type="ARBA" id="ARBA00043993"/>
    </source>
</evidence>
<evidence type="ECO:0000256" key="1">
    <source>
        <dbReference type="ARBA" id="ARBA00004651"/>
    </source>
</evidence>
<evidence type="ECO:0000256" key="4">
    <source>
        <dbReference type="ARBA" id="ARBA00022989"/>
    </source>
</evidence>
<evidence type="ECO:0000256" key="5">
    <source>
        <dbReference type="ARBA" id="ARBA00023136"/>
    </source>
</evidence>
<comment type="similarity">
    <text evidence="6">Belongs to the YccS/YhfK family.</text>
</comment>
<dbReference type="InterPro" id="IPR049453">
    <property type="entry name" value="Memb_transporter_dom"/>
</dbReference>
<evidence type="ECO:0000259" key="9">
    <source>
        <dbReference type="Pfam" id="PF13515"/>
    </source>
</evidence>
<evidence type="ECO:0000256" key="3">
    <source>
        <dbReference type="ARBA" id="ARBA00022692"/>
    </source>
</evidence>
<evidence type="ECO:0000313" key="10">
    <source>
        <dbReference type="EMBL" id="GAA2473468.1"/>
    </source>
</evidence>
<feature type="domain" description="Integral membrane bound transporter" evidence="9">
    <location>
        <begin position="232"/>
        <end position="356"/>
    </location>
</feature>
<feature type="transmembrane region" description="Helical" evidence="8">
    <location>
        <begin position="98"/>
        <end position="116"/>
    </location>
</feature>
<evidence type="ECO:0000256" key="2">
    <source>
        <dbReference type="ARBA" id="ARBA00022475"/>
    </source>
</evidence>
<evidence type="ECO:0000256" key="7">
    <source>
        <dbReference type="SAM" id="MobiDB-lite"/>
    </source>
</evidence>
<dbReference type="PANTHER" id="PTHR30509">
    <property type="entry name" value="P-HYDROXYBENZOIC ACID EFFLUX PUMP SUBUNIT-RELATED"/>
    <property type="match status" value="1"/>
</dbReference>
<gene>
    <name evidence="10" type="ORF">GCM10010406_06710</name>
</gene>
<sequence>MGRLRTRAAARTGPAAKAGSAARTGRAPRAGAPAVRLVAPDPGLLRLRTALRAVLGVGLAVGVCTAAGAPVDAVVAGGLAALLALFTVADARVRDQAVTTALLPVAGFPVLALAAALHDLPAARDAAFVAVVLGGVYARRWGPRGHALGVFAFMMYFLAQFLEVSPRPSAELCAAVSAGLLCAAAVRFGPLCFERRAPAPATVLPAAGPQPRGAARPTTRQAVQAAVAAAAALAIGQAVSHERWYWAVGTAWWVFVNTSSAGETLVRGFRRIVGTVCGIVAGLAVALPVDGAPGPTAAVVALCVFGIFYTAPVSYSWMIFCVTVMVGLLYGLLGVLHPGLLVLRLQETAIGAAAAVTAALTVLPNTTHALTHARIEQALRAVRAFTADASRRLSGTGGANPARHVEELELLLGQVRLSLAPLVHPLSPLRARRARARRVLELLDACAVQVRGLAEVVADPVASHDERLTAAFSRVEHAVRRLLEPEPGAGPVPGPGRTAVPVPVPVSVAAPEGRGGGRAPHAEQVLAHLHGLEDALAGLEGPVLSAPGARPAA</sequence>
<reference evidence="10 11" key="1">
    <citation type="journal article" date="2019" name="Int. J. Syst. Evol. Microbiol.">
        <title>The Global Catalogue of Microorganisms (GCM) 10K type strain sequencing project: providing services to taxonomists for standard genome sequencing and annotation.</title>
        <authorList>
            <consortium name="The Broad Institute Genomics Platform"/>
            <consortium name="The Broad Institute Genome Sequencing Center for Infectious Disease"/>
            <person name="Wu L."/>
            <person name="Ma J."/>
        </authorList>
    </citation>
    <scope>NUCLEOTIDE SEQUENCE [LARGE SCALE GENOMIC DNA]</scope>
    <source>
        <strain evidence="10 11">JCM 6307</strain>
    </source>
</reference>
<feature type="compositionally biased region" description="Low complexity" evidence="7">
    <location>
        <begin position="9"/>
        <end position="27"/>
    </location>
</feature>
<feature type="transmembrane region" description="Helical" evidence="8">
    <location>
        <begin position="268"/>
        <end position="287"/>
    </location>
</feature>